<evidence type="ECO:0000313" key="1">
    <source>
        <dbReference type="EMBL" id="QHI00836.1"/>
    </source>
</evidence>
<organism evidence="1 2">
    <name type="scientific">Pectobacterium phage MA12</name>
    <dbReference type="NCBI Taxonomy" id="2686474"/>
    <lineage>
        <taxon>Viruses</taxon>
        <taxon>Duplodnaviria</taxon>
        <taxon>Heunggongvirae</taxon>
        <taxon>Uroviricota</taxon>
        <taxon>Caudoviricetes</taxon>
        <taxon>Casjensviridae</taxon>
        <taxon>Newforgelanevirus</taxon>
        <taxon>Newforgelanevirus MA12</taxon>
    </lineage>
</organism>
<accession>A0A6B9RH31</accession>
<evidence type="ECO:0000313" key="2">
    <source>
        <dbReference type="Proteomes" id="UP000465092"/>
    </source>
</evidence>
<name>A0A6B9RH31_9CAUD</name>
<dbReference type="EMBL" id="MN692199">
    <property type="protein sequence ID" value="QHI00836.1"/>
    <property type="molecule type" value="Genomic_DNA"/>
</dbReference>
<dbReference type="Proteomes" id="UP000465092">
    <property type="component" value="Segment"/>
</dbReference>
<reference evidence="1 2" key="1">
    <citation type="journal article" date="2020" name="Viruses">
        <title>Genomic Characterization, Formulation and Efficacy in Planta of a Siphoviridae and Podoviridae Protection Cocktail against the Bacterial Plant Pathogens Pectobacterium spp.</title>
        <authorList>
            <person name="Zaczek-Moczydlowska M.A."/>
            <person name="Young G.K."/>
            <person name="Trudgett J."/>
            <person name="Fleming C.C."/>
            <person name="Campbell K."/>
            <person name="O'Hanlon R."/>
        </authorList>
    </citation>
    <scope>NUCLEOTIDE SEQUENCE [LARGE SCALE GENOMIC DNA]</scope>
</reference>
<protein>
    <submittedName>
        <fullName evidence="1">Uncharacterized protein</fullName>
    </submittedName>
</protein>
<keyword evidence="2" id="KW-1185">Reference proteome</keyword>
<proteinExistence type="predicted"/>
<gene>
    <name evidence="1" type="ORF">MA12_gp09</name>
</gene>
<sequence>MIPHFPSGSFRREGFPRHYLALFIYLFLQGRMCFCINPQLYLRASWHFDERGVDMFNVHVWERRLECVVVGAQHDPAVLHGGNGQRSFIRPQTVILRQGDVGISEENIFHDGNTSISNDGLTVAWQTVLSTNGESVAPSWIRSRVMLMVPW</sequence>